<evidence type="ECO:0000313" key="6">
    <source>
        <dbReference type="Proteomes" id="UP000483839"/>
    </source>
</evidence>
<comment type="subcellular location">
    <subcellularLocation>
        <location evidence="1">Cell membrane</location>
        <topology evidence="1">Single-pass type II membrane protein</topology>
    </subcellularLocation>
    <subcellularLocation>
        <location evidence="3">Membrane</location>
        <topology evidence="3">Single-pass type II membrane protein</topology>
    </subcellularLocation>
</comment>
<comment type="similarity">
    <text evidence="2 3">Belongs to the peptidase S26 family.</text>
</comment>
<reference evidence="5 6" key="1">
    <citation type="submission" date="2019-11" db="EMBL/GenBank/DDBJ databases">
        <title>Streptococcus uberis isolated from clinical mastitis cases on a southeastern Queensland dairy.</title>
        <authorList>
            <person name="Workentine M.L."/>
            <person name="Price R."/>
            <person name="Olchowy T."/>
        </authorList>
    </citation>
    <scope>NUCLEOTIDE SEQUENCE [LARGE SCALE GENOMIC DNA]</scope>
    <source>
        <strain evidence="5 6">OLC4459-A17</strain>
    </source>
</reference>
<gene>
    <name evidence="5" type="primary">lepB</name>
    <name evidence="5" type="ORF">GKS16_02135</name>
</gene>
<keyword evidence="3" id="KW-0645">Protease</keyword>
<keyword evidence="3" id="KW-1133">Transmembrane helix</keyword>
<feature type="domain" description="Peptidase S26" evidence="4">
    <location>
        <begin position="10"/>
        <end position="172"/>
    </location>
</feature>
<organism evidence="5 6">
    <name type="scientific">Streptococcus uberis</name>
    <dbReference type="NCBI Taxonomy" id="1349"/>
    <lineage>
        <taxon>Bacteria</taxon>
        <taxon>Bacillati</taxon>
        <taxon>Bacillota</taxon>
        <taxon>Bacilli</taxon>
        <taxon>Lactobacillales</taxon>
        <taxon>Streptococcaceae</taxon>
        <taxon>Streptococcus</taxon>
    </lineage>
</organism>
<evidence type="ECO:0000259" key="4">
    <source>
        <dbReference type="Pfam" id="PF10502"/>
    </source>
</evidence>
<dbReference type="InterPro" id="IPR036286">
    <property type="entry name" value="LexA/Signal_pep-like_sf"/>
</dbReference>
<dbReference type="PANTHER" id="PTHR43390">
    <property type="entry name" value="SIGNAL PEPTIDASE I"/>
    <property type="match status" value="1"/>
</dbReference>
<dbReference type="Pfam" id="PF10502">
    <property type="entry name" value="Peptidase_S26"/>
    <property type="match status" value="1"/>
</dbReference>
<feature type="transmembrane region" description="Helical" evidence="3">
    <location>
        <begin position="6"/>
        <end position="27"/>
    </location>
</feature>
<dbReference type="Gene3D" id="2.10.109.10">
    <property type="entry name" value="Umud Fragment, subunit A"/>
    <property type="match status" value="1"/>
</dbReference>
<comment type="caution">
    <text evidence="5">The sequence shown here is derived from an EMBL/GenBank/DDBJ whole genome shotgun (WGS) entry which is preliminary data.</text>
</comment>
<dbReference type="RefSeq" id="WP_012658497.1">
    <property type="nucleotide sequence ID" value="NZ_BAABQA010000003.1"/>
</dbReference>
<dbReference type="GO" id="GO:0009003">
    <property type="term" value="F:signal peptidase activity"/>
    <property type="evidence" value="ECO:0007669"/>
    <property type="project" value="UniProtKB-EC"/>
</dbReference>
<dbReference type="InterPro" id="IPR000223">
    <property type="entry name" value="Pept_S26A_signal_pept_1"/>
</dbReference>
<accession>A0A2X4ES74</accession>
<dbReference type="GO" id="GO:0004252">
    <property type="term" value="F:serine-type endopeptidase activity"/>
    <property type="evidence" value="ECO:0007669"/>
    <property type="project" value="InterPro"/>
</dbReference>
<name>A0A2X4ES74_STRUB</name>
<protein>
    <recommendedName>
        <fullName evidence="3">Signal peptidase I</fullName>
        <ecNumber evidence="3">3.4.21.89</ecNumber>
    </recommendedName>
</protein>
<dbReference type="EMBL" id="WLXI01000013">
    <property type="protein sequence ID" value="MTD01086.1"/>
    <property type="molecule type" value="Genomic_DNA"/>
</dbReference>
<dbReference type="AlphaFoldDB" id="A0A2X4ES74"/>
<dbReference type="EC" id="3.4.21.89" evidence="3"/>
<dbReference type="GO" id="GO:0005886">
    <property type="term" value="C:plasma membrane"/>
    <property type="evidence" value="ECO:0007669"/>
    <property type="project" value="UniProtKB-SubCell"/>
</dbReference>
<dbReference type="InterPro" id="IPR019533">
    <property type="entry name" value="Peptidase_S26"/>
</dbReference>
<evidence type="ECO:0000256" key="3">
    <source>
        <dbReference type="RuleBase" id="RU362042"/>
    </source>
</evidence>
<keyword evidence="3 5" id="KW-0378">Hydrolase</keyword>
<dbReference type="GeneID" id="93826273"/>
<dbReference type="SUPFAM" id="SSF51306">
    <property type="entry name" value="LexA/Signal peptidase"/>
    <property type="match status" value="1"/>
</dbReference>
<dbReference type="OMA" id="KNIEPKY"/>
<dbReference type="PANTHER" id="PTHR43390:SF1">
    <property type="entry name" value="CHLOROPLAST PROCESSING PEPTIDASE"/>
    <property type="match status" value="1"/>
</dbReference>
<proteinExistence type="inferred from homology"/>
<keyword evidence="3" id="KW-0472">Membrane</keyword>
<evidence type="ECO:0000313" key="5">
    <source>
        <dbReference type="EMBL" id="MTD01086.1"/>
    </source>
</evidence>
<dbReference type="PRINTS" id="PR00727">
    <property type="entry name" value="LEADERPTASE"/>
</dbReference>
<dbReference type="GO" id="GO:0006465">
    <property type="term" value="P:signal peptide processing"/>
    <property type="evidence" value="ECO:0007669"/>
    <property type="project" value="InterPro"/>
</dbReference>
<dbReference type="NCBIfam" id="TIGR02227">
    <property type="entry name" value="sigpep_I_bact"/>
    <property type="match status" value="1"/>
</dbReference>
<evidence type="ECO:0000256" key="2">
    <source>
        <dbReference type="ARBA" id="ARBA00009370"/>
    </source>
</evidence>
<comment type="catalytic activity">
    <reaction evidence="3">
        <text>Cleavage of hydrophobic, N-terminal signal or leader sequences from secreted and periplasmic proteins.</text>
        <dbReference type="EC" id="3.4.21.89"/>
    </reaction>
</comment>
<dbReference type="Proteomes" id="UP000483839">
    <property type="component" value="Unassembled WGS sequence"/>
</dbReference>
<sequence length="185" mass="21313">MVKRDFIRNIILALLAIVIFILLRIFVFSTFEIHKEAENAYLKNGDLVTIRRNIKPKYKDFVVYRIDDKDYVSRVIASAGQSATSMDDILYINNQVVDEPYIEKTKNDFLTTSPMGSLFTEDFNITTISKGNNKVIPSGKYLLLNDNRQNKNDSREFGLIDKSQIKGVITFKILPLDQFGFIENE</sequence>
<evidence type="ECO:0000256" key="1">
    <source>
        <dbReference type="ARBA" id="ARBA00004401"/>
    </source>
</evidence>
<keyword evidence="3" id="KW-0812">Transmembrane</keyword>